<protein>
    <recommendedName>
        <fullName evidence="5">SAM-dependent methyltransferase</fullName>
    </recommendedName>
</protein>
<dbReference type="Proteomes" id="UP001385809">
    <property type="component" value="Unassembled WGS sequence"/>
</dbReference>
<evidence type="ECO:0000313" key="4">
    <source>
        <dbReference type="Proteomes" id="UP001385809"/>
    </source>
</evidence>
<name>A0ABU8MHJ1_9PSEU</name>
<keyword evidence="4" id="KW-1185">Reference proteome</keyword>
<evidence type="ECO:0000313" key="3">
    <source>
        <dbReference type="EMBL" id="MEJ2866681.1"/>
    </source>
</evidence>
<dbReference type="InterPro" id="IPR042086">
    <property type="entry name" value="MeTrfase_capping"/>
</dbReference>
<dbReference type="Gene3D" id="3.40.50.150">
    <property type="entry name" value="Vaccinia Virus protein VP39"/>
    <property type="match status" value="1"/>
</dbReference>
<dbReference type="PANTHER" id="PTHR31009">
    <property type="entry name" value="S-ADENOSYL-L-METHIONINE:CARBOXYL METHYLTRANSFERASE FAMILY PROTEIN"/>
    <property type="match status" value="1"/>
</dbReference>
<dbReference type="InterPro" id="IPR005299">
    <property type="entry name" value="MeTrfase_7"/>
</dbReference>
<dbReference type="Gene3D" id="1.10.1200.270">
    <property type="entry name" value="Methyltransferase, alpha-helical capping domain"/>
    <property type="match status" value="1"/>
</dbReference>
<dbReference type="EMBL" id="JBBEGN010000001">
    <property type="protein sequence ID" value="MEJ2866681.1"/>
    <property type="molecule type" value="Genomic_DNA"/>
</dbReference>
<dbReference type="RefSeq" id="WP_337693296.1">
    <property type="nucleotide sequence ID" value="NZ_JBBEGN010000001.1"/>
</dbReference>
<dbReference type="SUPFAM" id="SSF53335">
    <property type="entry name" value="S-adenosyl-L-methionine-dependent methyltransferases"/>
    <property type="match status" value="1"/>
</dbReference>
<comment type="caution">
    <text evidence="3">The sequence shown here is derived from an EMBL/GenBank/DDBJ whole genome shotgun (WGS) entry which is preliminary data.</text>
</comment>
<evidence type="ECO:0000256" key="1">
    <source>
        <dbReference type="ARBA" id="ARBA00022723"/>
    </source>
</evidence>
<gene>
    <name evidence="3" type="ORF">WCD74_02835</name>
</gene>
<evidence type="ECO:0000256" key="2">
    <source>
        <dbReference type="ARBA" id="ARBA00022842"/>
    </source>
</evidence>
<organism evidence="3 4">
    <name type="scientific">Actinomycetospora aurantiaca</name>
    <dbReference type="NCBI Taxonomy" id="3129233"/>
    <lineage>
        <taxon>Bacteria</taxon>
        <taxon>Bacillati</taxon>
        <taxon>Actinomycetota</taxon>
        <taxon>Actinomycetes</taxon>
        <taxon>Pseudonocardiales</taxon>
        <taxon>Pseudonocardiaceae</taxon>
        <taxon>Actinomycetospora</taxon>
    </lineage>
</organism>
<proteinExistence type="predicted"/>
<accession>A0ABU8MHJ1</accession>
<dbReference type="Pfam" id="PF03492">
    <property type="entry name" value="Methyltransf_7"/>
    <property type="match status" value="1"/>
</dbReference>
<evidence type="ECO:0008006" key="5">
    <source>
        <dbReference type="Google" id="ProtNLM"/>
    </source>
</evidence>
<reference evidence="3 4" key="1">
    <citation type="submission" date="2024-03" db="EMBL/GenBank/DDBJ databases">
        <title>Actinomycetospora sp. OC33-EN08, a novel actinomycete isolated from wild orchid (Aerides multiflora).</title>
        <authorList>
            <person name="Suriyachadkun C."/>
        </authorList>
    </citation>
    <scope>NUCLEOTIDE SEQUENCE [LARGE SCALE GENOMIC DNA]</scope>
    <source>
        <strain evidence="3 4">OC33-EN08</strain>
    </source>
</reference>
<keyword evidence="2" id="KW-0460">Magnesium</keyword>
<dbReference type="InterPro" id="IPR029063">
    <property type="entry name" value="SAM-dependent_MTases_sf"/>
</dbReference>
<sequence>MVMEGGGRYNAHASAQAASATFALDLIREAARTAPPGPDGTVTVVDYGASEGRNSLAPMGAVVETLRETHGEGRPVWVVHTDLPDNDFTSLFRLVVEDPAGYRRPGVYTAAVGRSFYEQLLPSGSVGLGWSSIAVHWLRAVPGPLDGFWPTVASGEQAATWARAAAADWEAFLTARAAELRPGARLVVVSGAAPDGPVRRSGAERVMEEVARGLAALVERGVLSGAERDAMVIPAWYRTEAEWRAPVSEELVLERFETVELGDPLWEQSSGGDYAQAVAAAIRVSFGPSLLQGLEPQRRKTVATALFDDHLARAIATAPPGPWFEWRLAVMCFAREQS</sequence>
<keyword evidence="1" id="KW-0479">Metal-binding</keyword>